<evidence type="ECO:0008006" key="9">
    <source>
        <dbReference type="Google" id="ProtNLM"/>
    </source>
</evidence>
<evidence type="ECO:0000256" key="2">
    <source>
        <dbReference type="ARBA" id="ARBA00007590"/>
    </source>
</evidence>
<sequence length="112" mass="11559">MSDQYSTDFKLNAAMAAIVLSGGVIGYTKSKSMPSLIAGGVFGLLYSTSAYYLSQGNAKVGLGFSIVASSLLGGVMGKKALATSKPIPIILTTGSVITFLSSGKELYNIHKN</sequence>
<keyword evidence="4 6" id="KW-1133">Transmembrane helix</keyword>
<evidence type="ECO:0000256" key="3">
    <source>
        <dbReference type="ARBA" id="ARBA00022692"/>
    </source>
</evidence>
<comment type="caution">
    <text evidence="7">The sequence shown here is derived from an EMBL/GenBank/DDBJ whole genome shotgun (WGS) entry which is preliminary data.</text>
</comment>
<dbReference type="Gene3D" id="1.10.10.1740">
    <property type="entry name" value="Transmembrane protein 14-like"/>
    <property type="match status" value="1"/>
</dbReference>
<organism evidence="7 8">
    <name type="scientific">Dictyostelium firmibasis</name>
    <dbReference type="NCBI Taxonomy" id="79012"/>
    <lineage>
        <taxon>Eukaryota</taxon>
        <taxon>Amoebozoa</taxon>
        <taxon>Evosea</taxon>
        <taxon>Eumycetozoa</taxon>
        <taxon>Dictyostelia</taxon>
        <taxon>Dictyosteliales</taxon>
        <taxon>Dictyosteliaceae</taxon>
        <taxon>Dictyostelium</taxon>
    </lineage>
</organism>
<dbReference type="PANTHER" id="PTHR12668">
    <property type="entry name" value="TRANSMEMBRANE PROTEIN 14, 15"/>
    <property type="match status" value="1"/>
</dbReference>
<dbReference type="PANTHER" id="PTHR12668:SF52">
    <property type="entry name" value="TRANSMEMBRANE PROTEIN 14 HOMOLOG"/>
    <property type="match status" value="1"/>
</dbReference>
<evidence type="ECO:0000256" key="1">
    <source>
        <dbReference type="ARBA" id="ARBA00004370"/>
    </source>
</evidence>
<dbReference type="Pfam" id="PF03647">
    <property type="entry name" value="Tmemb_14"/>
    <property type="match status" value="1"/>
</dbReference>
<keyword evidence="3 6" id="KW-0812">Transmembrane</keyword>
<keyword evidence="8" id="KW-1185">Reference proteome</keyword>
<dbReference type="AlphaFoldDB" id="A0AAN7TJE2"/>
<dbReference type="GO" id="GO:0070453">
    <property type="term" value="P:regulation of heme biosynthetic process"/>
    <property type="evidence" value="ECO:0007669"/>
    <property type="project" value="TreeGrafter"/>
</dbReference>
<evidence type="ECO:0000313" key="8">
    <source>
        <dbReference type="Proteomes" id="UP001344447"/>
    </source>
</evidence>
<name>A0AAN7TJE2_9MYCE</name>
<dbReference type="InterPro" id="IPR044890">
    <property type="entry name" value="TMEM14_sf"/>
</dbReference>
<proteinExistence type="inferred from homology"/>
<dbReference type="InterPro" id="IPR005349">
    <property type="entry name" value="TMEM14"/>
</dbReference>
<protein>
    <recommendedName>
        <fullName evidence="9">Transmembrane protein 14 homolog</fullName>
    </recommendedName>
</protein>
<evidence type="ECO:0000256" key="6">
    <source>
        <dbReference type="SAM" id="Phobius"/>
    </source>
</evidence>
<evidence type="ECO:0000256" key="4">
    <source>
        <dbReference type="ARBA" id="ARBA00022989"/>
    </source>
</evidence>
<feature type="transmembrane region" description="Helical" evidence="6">
    <location>
        <begin position="12"/>
        <end position="28"/>
    </location>
</feature>
<reference evidence="7 8" key="1">
    <citation type="submission" date="2023-11" db="EMBL/GenBank/DDBJ databases">
        <title>Dfirmibasis_genome.</title>
        <authorList>
            <person name="Edelbroek B."/>
            <person name="Kjellin J."/>
            <person name="Jerlstrom-Hultqvist J."/>
            <person name="Soderbom F."/>
        </authorList>
    </citation>
    <scope>NUCLEOTIDE SEQUENCE [LARGE SCALE GENOMIC DNA]</scope>
    <source>
        <strain evidence="7 8">TNS-C-14</strain>
    </source>
</reference>
<dbReference type="EMBL" id="JAVFKY010000006">
    <property type="protein sequence ID" value="KAK5574697.1"/>
    <property type="molecule type" value="Genomic_DNA"/>
</dbReference>
<keyword evidence="5 6" id="KW-0472">Membrane</keyword>
<comment type="subcellular location">
    <subcellularLocation>
        <location evidence="1">Membrane</location>
    </subcellularLocation>
</comment>
<feature type="transmembrane region" description="Helical" evidence="6">
    <location>
        <begin position="35"/>
        <end position="54"/>
    </location>
</feature>
<dbReference type="GO" id="GO:0031966">
    <property type="term" value="C:mitochondrial membrane"/>
    <property type="evidence" value="ECO:0007669"/>
    <property type="project" value="TreeGrafter"/>
</dbReference>
<evidence type="ECO:0000256" key="5">
    <source>
        <dbReference type="ARBA" id="ARBA00023136"/>
    </source>
</evidence>
<evidence type="ECO:0000313" key="7">
    <source>
        <dbReference type="EMBL" id="KAK5574697.1"/>
    </source>
</evidence>
<dbReference type="Proteomes" id="UP001344447">
    <property type="component" value="Unassembled WGS sequence"/>
</dbReference>
<feature type="transmembrane region" description="Helical" evidence="6">
    <location>
        <begin position="60"/>
        <end position="77"/>
    </location>
</feature>
<accession>A0AAN7TJE2</accession>
<comment type="similarity">
    <text evidence="2">Belongs to the TMEM14 family.</text>
</comment>
<gene>
    <name evidence="7" type="ORF">RB653_009950</name>
</gene>